<dbReference type="InterPro" id="IPR022998">
    <property type="entry name" value="ThiamineP_synth_TenI"/>
</dbReference>
<evidence type="ECO:0000313" key="5">
    <source>
        <dbReference type="Proteomes" id="UP001243717"/>
    </source>
</evidence>
<dbReference type="SUPFAM" id="SSF51391">
    <property type="entry name" value="Thiamin phosphate synthase"/>
    <property type="match status" value="1"/>
</dbReference>
<evidence type="ECO:0000313" key="4">
    <source>
        <dbReference type="EMBL" id="MDQ8194867.1"/>
    </source>
</evidence>
<dbReference type="InterPro" id="IPR013785">
    <property type="entry name" value="Aldolase_TIM"/>
</dbReference>
<dbReference type="Gene3D" id="3.20.20.70">
    <property type="entry name" value="Aldolase class I"/>
    <property type="match status" value="1"/>
</dbReference>
<dbReference type="CDD" id="cd00564">
    <property type="entry name" value="TMP_TenI"/>
    <property type="match status" value="1"/>
</dbReference>
<name>A0ABU1AJ70_9BACT</name>
<feature type="domain" description="Thiamine phosphate synthase/TenI" evidence="3">
    <location>
        <begin position="12"/>
        <end position="171"/>
    </location>
</feature>
<dbReference type="EMBL" id="JARXIC010000015">
    <property type="protein sequence ID" value="MDQ8194867.1"/>
    <property type="molecule type" value="Genomic_DNA"/>
</dbReference>
<sequence length="192" mass="20968">MRVIAVSPESKYANEADVIVRLLQAGLMRYHVRKLSWTLADCAELLDAVPSKWHARISLHQHHVLAESYAVGLHYKDGMAVDHALLGGRICSRSLHRLDELETLLKQVDYAFLSPVFQSITKHAYGPSWTEADLAAALSGASAAKLYALGGITAVNAARAMAYGFEGVVVHGSLWQAADPLEAFARFRKEAA</sequence>
<keyword evidence="2" id="KW-0784">Thiamine biosynthesis</keyword>
<comment type="pathway">
    <text evidence="1">Cofactor biosynthesis; thiamine diphosphate biosynthesis.</text>
</comment>
<dbReference type="InterPro" id="IPR036206">
    <property type="entry name" value="ThiamineP_synth_sf"/>
</dbReference>
<dbReference type="Proteomes" id="UP001243717">
    <property type="component" value="Unassembled WGS sequence"/>
</dbReference>
<evidence type="ECO:0000256" key="1">
    <source>
        <dbReference type="ARBA" id="ARBA00004948"/>
    </source>
</evidence>
<dbReference type="PANTHER" id="PTHR20857:SF15">
    <property type="entry name" value="THIAMINE-PHOSPHATE SYNTHASE"/>
    <property type="match status" value="1"/>
</dbReference>
<dbReference type="Pfam" id="PF02581">
    <property type="entry name" value="TMP-TENI"/>
    <property type="match status" value="1"/>
</dbReference>
<keyword evidence="5" id="KW-1185">Reference proteome</keyword>
<dbReference type="PANTHER" id="PTHR20857">
    <property type="entry name" value="THIAMINE-PHOSPHATE PYROPHOSPHORYLASE"/>
    <property type="match status" value="1"/>
</dbReference>
<protein>
    <submittedName>
        <fullName evidence="4">Thiamine phosphate synthase</fullName>
    </submittedName>
</protein>
<comment type="caution">
    <text evidence="4">The sequence shown here is derived from an EMBL/GenBank/DDBJ whole genome shotgun (WGS) entry which is preliminary data.</text>
</comment>
<evidence type="ECO:0000256" key="2">
    <source>
        <dbReference type="ARBA" id="ARBA00022977"/>
    </source>
</evidence>
<dbReference type="RefSeq" id="WP_308985332.1">
    <property type="nucleotide sequence ID" value="NZ_JARXIC010000015.1"/>
</dbReference>
<evidence type="ECO:0000259" key="3">
    <source>
        <dbReference type="Pfam" id="PF02581"/>
    </source>
</evidence>
<proteinExistence type="predicted"/>
<organism evidence="4 5">
    <name type="scientific">Thalassobacterium sedimentorum</name>
    <dbReference type="NCBI Taxonomy" id="3041258"/>
    <lineage>
        <taxon>Bacteria</taxon>
        <taxon>Pseudomonadati</taxon>
        <taxon>Verrucomicrobiota</taxon>
        <taxon>Opitutia</taxon>
        <taxon>Puniceicoccales</taxon>
        <taxon>Coraliomargaritaceae</taxon>
        <taxon>Thalassobacterium</taxon>
    </lineage>
</organism>
<accession>A0ABU1AJ70</accession>
<gene>
    <name evidence="4" type="ORF">QEH59_10550</name>
</gene>
<reference evidence="4 5" key="1">
    <citation type="submission" date="2023-04" db="EMBL/GenBank/DDBJ databases">
        <title>A novel bacteria isolated from coastal sediment.</title>
        <authorList>
            <person name="Liu X.-J."/>
            <person name="Du Z.-J."/>
        </authorList>
    </citation>
    <scope>NUCLEOTIDE SEQUENCE [LARGE SCALE GENOMIC DNA]</scope>
    <source>
        <strain evidence="4 5">SDUM461004</strain>
    </source>
</reference>